<evidence type="ECO:0000313" key="7">
    <source>
        <dbReference type="Proteomes" id="UP001519325"/>
    </source>
</evidence>
<protein>
    <recommendedName>
        <fullName evidence="8">Cutinase</fullName>
    </recommendedName>
</protein>
<dbReference type="RefSeq" id="WP_209896750.1">
    <property type="nucleotide sequence ID" value="NZ_JAGGMR010000001.1"/>
</dbReference>
<evidence type="ECO:0000256" key="3">
    <source>
        <dbReference type="ARBA" id="ARBA00022801"/>
    </source>
</evidence>
<keyword evidence="4" id="KW-1015">Disulfide bond</keyword>
<evidence type="ECO:0000313" key="6">
    <source>
        <dbReference type="EMBL" id="MBP2193504.1"/>
    </source>
</evidence>
<feature type="chain" id="PRO_5045953873" description="Cutinase" evidence="5">
    <location>
        <begin position="35"/>
        <end position="236"/>
    </location>
</feature>
<dbReference type="Pfam" id="PF01083">
    <property type="entry name" value="Cutinase"/>
    <property type="match status" value="1"/>
</dbReference>
<dbReference type="SUPFAM" id="SSF53474">
    <property type="entry name" value="alpha/beta-Hydrolases"/>
    <property type="match status" value="1"/>
</dbReference>
<accession>A0ABS4QP68</accession>
<dbReference type="Gene3D" id="3.40.50.1820">
    <property type="entry name" value="alpha/beta hydrolase"/>
    <property type="match status" value="1"/>
</dbReference>
<evidence type="ECO:0000256" key="4">
    <source>
        <dbReference type="ARBA" id="ARBA00023157"/>
    </source>
</evidence>
<reference evidence="6 7" key="1">
    <citation type="submission" date="2021-03" db="EMBL/GenBank/DDBJ databases">
        <title>Sequencing the genomes of 1000 actinobacteria strains.</title>
        <authorList>
            <person name="Klenk H.-P."/>
        </authorList>
    </citation>
    <scope>NUCLEOTIDE SEQUENCE [LARGE SCALE GENOMIC DNA]</scope>
    <source>
        <strain evidence="6 7">DSM 45516</strain>
    </source>
</reference>
<dbReference type="InterPro" id="IPR000675">
    <property type="entry name" value="Cutinase/axe"/>
</dbReference>
<proteinExistence type="inferred from homology"/>
<feature type="signal peptide" evidence="5">
    <location>
        <begin position="1"/>
        <end position="34"/>
    </location>
</feature>
<sequence>MLRQLRYPISLRRLAGAAVAALAVAGVPAATAYADDSVDCGEVRVVNVRGTFEPQFGSLLLTPLAMRIAQENGGEFTELQYPANRDPDSSTRGVTSLIDVLNTAAATCPEQRLVVLGYSQGARVTGEALSSRHRLSDRAAAQISAVALFGNPNFNNAEPYNRGSFDPGQTGLQPRPTGALAEFADRLRDYCSAGDRVCNGGDPAAGFSNAFSSGHFAYFFDGSREQAAAFVQDRLR</sequence>
<keyword evidence="3" id="KW-0378">Hydrolase</keyword>
<dbReference type="InterPro" id="IPR029058">
    <property type="entry name" value="AB_hydrolase_fold"/>
</dbReference>
<evidence type="ECO:0000256" key="2">
    <source>
        <dbReference type="ARBA" id="ARBA00022487"/>
    </source>
</evidence>
<dbReference type="SMART" id="SM01110">
    <property type="entry name" value="Cutinase"/>
    <property type="match status" value="1"/>
</dbReference>
<comment type="caution">
    <text evidence="6">The sequence shown here is derived from an EMBL/GenBank/DDBJ whole genome shotgun (WGS) entry which is preliminary data.</text>
</comment>
<gene>
    <name evidence="6" type="ORF">BJ987_006405</name>
</gene>
<keyword evidence="7" id="KW-1185">Reference proteome</keyword>
<keyword evidence="2" id="KW-0719">Serine esterase</keyword>
<evidence type="ECO:0000256" key="5">
    <source>
        <dbReference type="SAM" id="SignalP"/>
    </source>
</evidence>
<dbReference type="Proteomes" id="UP001519325">
    <property type="component" value="Unassembled WGS sequence"/>
</dbReference>
<dbReference type="PANTHER" id="PTHR33630:SF9">
    <property type="entry name" value="CUTINASE 4"/>
    <property type="match status" value="1"/>
</dbReference>
<organism evidence="6 7">
    <name type="scientific">Nocardia goodfellowii</name>
    <dbReference type="NCBI Taxonomy" id="882446"/>
    <lineage>
        <taxon>Bacteria</taxon>
        <taxon>Bacillati</taxon>
        <taxon>Actinomycetota</taxon>
        <taxon>Actinomycetes</taxon>
        <taxon>Mycobacteriales</taxon>
        <taxon>Nocardiaceae</taxon>
        <taxon>Nocardia</taxon>
    </lineage>
</organism>
<keyword evidence="5" id="KW-0732">Signal</keyword>
<evidence type="ECO:0008006" key="8">
    <source>
        <dbReference type="Google" id="ProtNLM"/>
    </source>
</evidence>
<dbReference type="EMBL" id="JAGGMR010000001">
    <property type="protein sequence ID" value="MBP2193504.1"/>
    <property type="molecule type" value="Genomic_DNA"/>
</dbReference>
<comment type="similarity">
    <text evidence="1">Belongs to the cutinase family.</text>
</comment>
<dbReference type="PANTHER" id="PTHR33630">
    <property type="entry name" value="CUTINASE RV1984C-RELATED-RELATED"/>
    <property type="match status" value="1"/>
</dbReference>
<evidence type="ECO:0000256" key="1">
    <source>
        <dbReference type="ARBA" id="ARBA00007534"/>
    </source>
</evidence>
<name>A0ABS4QP68_9NOCA</name>